<dbReference type="Gene3D" id="3.20.20.70">
    <property type="entry name" value="Aldolase class I"/>
    <property type="match status" value="1"/>
</dbReference>
<dbReference type="SMART" id="SM00934">
    <property type="entry name" value="OMPdecase"/>
    <property type="match status" value="1"/>
</dbReference>
<reference evidence="14 15" key="1">
    <citation type="journal article" date="2015" name="Genome Announc.">
        <title>Expanding the biotechnology potential of lactobacilli through comparative genomics of 213 strains and associated genera.</title>
        <authorList>
            <person name="Sun Z."/>
            <person name="Harris H.M."/>
            <person name="McCann A."/>
            <person name="Guo C."/>
            <person name="Argimon S."/>
            <person name="Zhang W."/>
            <person name="Yang X."/>
            <person name="Jeffery I.B."/>
            <person name="Cooney J.C."/>
            <person name="Kagawa T.F."/>
            <person name="Liu W."/>
            <person name="Song Y."/>
            <person name="Salvetti E."/>
            <person name="Wrobel A."/>
            <person name="Rasinkangas P."/>
            <person name="Parkhill J."/>
            <person name="Rea M.C."/>
            <person name="O'Sullivan O."/>
            <person name="Ritari J."/>
            <person name="Douillard F.P."/>
            <person name="Paul Ross R."/>
            <person name="Yang R."/>
            <person name="Briner A.E."/>
            <person name="Felis G.E."/>
            <person name="de Vos W.M."/>
            <person name="Barrangou R."/>
            <person name="Klaenhammer T.R."/>
            <person name="Caufield P.W."/>
            <person name="Cui Y."/>
            <person name="Zhang H."/>
            <person name="O'Toole P.W."/>
        </authorList>
    </citation>
    <scope>NUCLEOTIDE SEQUENCE [LARGE SCALE GENOMIC DNA]</scope>
    <source>
        <strain evidence="14 15">DSM 20505</strain>
    </source>
</reference>
<keyword evidence="6 9" id="KW-0456">Lyase</keyword>
<feature type="binding site" evidence="9 11">
    <location>
        <position position="221"/>
    </location>
    <ligand>
        <name>substrate</name>
    </ligand>
</feature>
<dbReference type="InterPro" id="IPR001754">
    <property type="entry name" value="OMPdeCOase_dom"/>
</dbReference>
<dbReference type="UniPathway" id="UPA00070">
    <property type="reaction ID" value="UER00120"/>
</dbReference>
<dbReference type="InterPro" id="IPR014732">
    <property type="entry name" value="OMPdecase"/>
</dbReference>
<dbReference type="InterPro" id="IPR011060">
    <property type="entry name" value="RibuloseP-bd_barrel"/>
</dbReference>
<feature type="binding site" evidence="9 11">
    <location>
        <position position="41"/>
    </location>
    <ligand>
        <name>substrate</name>
    </ligand>
</feature>
<comment type="catalytic activity">
    <reaction evidence="7 9 12">
        <text>orotidine 5'-phosphate + H(+) = UMP + CO2</text>
        <dbReference type="Rhea" id="RHEA:11596"/>
        <dbReference type="ChEBI" id="CHEBI:15378"/>
        <dbReference type="ChEBI" id="CHEBI:16526"/>
        <dbReference type="ChEBI" id="CHEBI:57538"/>
        <dbReference type="ChEBI" id="CHEBI:57865"/>
        <dbReference type="EC" id="4.1.1.23"/>
    </reaction>
</comment>
<dbReference type="PROSITE" id="PS00156">
    <property type="entry name" value="OMPDECASE"/>
    <property type="match status" value="1"/>
</dbReference>
<evidence type="ECO:0000256" key="4">
    <source>
        <dbReference type="ARBA" id="ARBA00022793"/>
    </source>
</evidence>
<feature type="active site" description="For OMPdecase activity" evidence="10">
    <location>
        <position position="70"/>
    </location>
</feature>
<dbReference type="HAMAP" id="MF_01200_B">
    <property type="entry name" value="OMPdecase_type1_B"/>
    <property type="match status" value="1"/>
</dbReference>
<dbReference type="EC" id="4.1.1.23" evidence="9"/>
<dbReference type="EMBL" id="AYYO01000010">
    <property type="protein sequence ID" value="KRM56082.1"/>
    <property type="molecule type" value="Genomic_DNA"/>
</dbReference>
<dbReference type="PANTHER" id="PTHR32119">
    <property type="entry name" value="OROTIDINE 5'-PHOSPHATE DECARBOXYLASE"/>
    <property type="match status" value="1"/>
</dbReference>
<feature type="active site" description="For OMPdecase activity" evidence="10">
    <location>
        <position position="68"/>
    </location>
</feature>
<evidence type="ECO:0000256" key="7">
    <source>
        <dbReference type="ARBA" id="ARBA00049157"/>
    </source>
</evidence>
<comment type="pathway">
    <text evidence="2 9 12">Pyrimidine metabolism; UMP biosynthesis via de novo pathway; UMP from orotate: step 2/2.</text>
</comment>
<feature type="domain" description="Orotidine 5'-phosphate decarboxylase" evidence="13">
    <location>
        <begin position="12"/>
        <end position="236"/>
    </location>
</feature>
<proteinExistence type="inferred from homology"/>
<dbReference type="FunFam" id="3.20.20.70:FF:000015">
    <property type="entry name" value="Orotidine 5'-phosphate decarboxylase"/>
    <property type="match status" value="1"/>
</dbReference>
<dbReference type="NCBIfam" id="TIGR01740">
    <property type="entry name" value="pyrF"/>
    <property type="match status" value="1"/>
</dbReference>
<dbReference type="NCBIfam" id="NF001273">
    <property type="entry name" value="PRK00230.1"/>
    <property type="match status" value="1"/>
</dbReference>
<dbReference type="Proteomes" id="UP000051679">
    <property type="component" value="Unassembled WGS sequence"/>
</dbReference>
<protein>
    <recommendedName>
        <fullName evidence="9">Orotidine 5'-phosphate decarboxylase</fullName>
        <ecNumber evidence="9">4.1.1.23</ecNumber>
    </recommendedName>
    <alternativeName>
        <fullName evidence="9">OMP decarboxylase</fullName>
        <shortName evidence="9">OMPDCase</shortName>
        <shortName evidence="9">OMPdecase</shortName>
    </alternativeName>
</protein>
<dbReference type="STRING" id="1291052.FC18_GL000869"/>
<keyword evidence="4 9" id="KW-0210">Decarboxylase</keyword>
<feature type="binding site" evidence="9">
    <location>
        <begin position="68"/>
        <end position="77"/>
    </location>
    <ligand>
        <name>substrate</name>
    </ligand>
</feature>
<gene>
    <name evidence="9" type="primary">pyrF</name>
    <name evidence="14" type="ORF">FC18_GL000869</name>
</gene>
<feature type="active site" description="Proton donor" evidence="9">
    <location>
        <position position="70"/>
    </location>
</feature>
<dbReference type="Pfam" id="PF00215">
    <property type="entry name" value="OMPdecase"/>
    <property type="match status" value="1"/>
</dbReference>
<comment type="function">
    <text evidence="1 9">Catalyzes the decarboxylation of orotidine 5'-monophosphate (OMP) to uridine 5'-monophosphate (UMP).</text>
</comment>
<evidence type="ECO:0000256" key="2">
    <source>
        <dbReference type="ARBA" id="ARBA00004861"/>
    </source>
</evidence>
<comment type="similarity">
    <text evidence="8 9">Belongs to the OMP decarboxylase family. Type 1 subfamily.</text>
</comment>
<dbReference type="InterPro" id="IPR018089">
    <property type="entry name" value="OMPdecase_AS"/>
</dbReference>
<accession>A0A0R1ZNX7</accession>
<feature type="binding site" evidence="9 11">
    <location>
        <position position="191"/>
    </location>
    <ligand>
        <name>substrate</name>
    </ligand>
</feature>
<dbReference type="PATRIC" id="fig|1291052.5.peg.885"/>
<keyword evidence="15" id="KW-1185">Reference proteome</keyword>
<organism evidence="14 15">
    <name type="scientific">Lacticaseibacillus sharpeae JCM 1186 = DSM 20505</name>
    <dbReference type="NCBI Taxonomy" id="1291052"/>
    <lineage>
        <taxon>Bacteria</taxon>
        <taxon>Bacillati</taxon>
        <taxon>Bacillota</taxon>
        <taxon>Bacilli</taxon>
        <taxon>Lactobacillales</taxon>
        <taxon>Lactobacillaceae</taxon>
        <taxon>Lacticaseibacillus</taxon>
    </lineage>
</organism>
<feature type="binding site" evidence="9 11">
    <location>
        <position position="18"/>
    </location>
    <ligand>
        <name>substrate</name>
    </ligand>
</feature>
<evidence type="ECO:0000256" key="11">
    <source>
        <dbReference type="PIRSR" id="PIRSR614732-2"/>
    </source>
</evidence>
<evidence type="ECO:0000256" key="8">
    <source>
        <dbReference type="ARBA" id="ARBA00061012"/>
    </source>
</evidence>
<evidence type="ECO:0000256" key="1">
    <source>
        <dbReference type="ARBA" id="ARBA00002356"/>
    </source>
</evidence>
<evidence type="ECO:0000256" key="10">
    <source>
        <dbReference type="PIRSR" id="PIRSR614732-1"/>
    </source>
</evidence>
<evidence type="ECO:0000313" key="15">
    <source>
        <dbReference type="Proteomes" id="UP000051679"/>
    </source>
</evidence>
<feature type="binding site" evidence="9 11">
    <location>
        <position position="220"/>
    </location>
    <ligand>
        <name>substrate</name>
    </ligand>
</feature>
<feature type="binding site" evidence="9 11">
    <location>
        <position position="200"/>
    </location>
    <ligand>
        <name>substrate</name>
    </ligand>
</feature>
<comment type="subunit">
    <text evidence="3 9">Homodimer.</text>
</comment>
<dbReference type="GO" id="GO:0006207">
    <property type="term" value="P:'de novo' pyrimidine nucleobase biosynthetic process"/>
    <property type="evidence" value="ECO:0007669"/>
    <property type="project" value="InterPro"/>
</dbReference>
<dbReference type="SUPFAM" id="SSF51366">
    <property type="entry name" value="Ribulose-phoshate binding barrel"/>
    <property type="match status" value="1"/>
</dbReference>
<evidence type="ECO:0000313" key="14">
    <source>
        <dbReference type="EMBL" id="KRM56082.1"/>
    </source>
</evidence>
<dbReference type="InterPro" id="IPR013785">
    <property type="entry name" value="Aldolase_TIM"/>
</dbReference>
<keyword evidence="5 9" id="KW-0665">Pyrimidine biosynthesis</keyword>
<evidence type="ECO:0000256" key="5">
    <source>
        <dbReference type="ARBA" id="ARBA00022975"/>
    </source>
</evidence>
<dbReference type="GO" id="GO:0005829">
    <property type="term" value="C:cytosol"/>
    <property type="evidence" value="ECO:0007669"/>
    <property type="project" value="TreeGrafter"/>
</dbReference>
<evidence type="ECO:0000256" key="3">
    <source>
        <dbReference type="ARBA" id="ARBA00011738"/>
    </source>
</evidence>
<feature type="binding site" evidence="9 11">
    <location>
        <position position="129"/>
    </location>
    <ligand>
        <name>substrate</name>
    </ligand>
</feature>
<comment type="caution">
    <text evidence="14">The sequence shown here is derived from an EMBL/GenBank/DDBJ whole genome shotgun (WGS) entry which is preliminary data.</text>
</comment>
<feature type="active site" description="For OMPdecase activity" evidence="10">
    <location>
        <position position="73"/>
    </location>
</feature>
<evidence type="ECO:0000259" key="13">
    <source>
        <dbReference type="SMART" id="SM00934"/>
    </source>
</evidence>
<sequence>MKEGNNMRQQVRPIIALDFPDAATTRQFLAQFGQDSHLFVKVGMELFYAAGPDIVREITAAGHDVFLDLKLHDIPHTVEMGMRSIARLGVTMTTTHISGGSAMMQAARAGLDAGAGSKRPLLLGITQLTSTSEDQMHSEQHIPGSLQADVLHRAQLAQASGCDGVVCSAMEASAVLGATNPDFLRITPGIRPANAAANDQVRVVTPAQAGQLGSSGIVVGRPITQAADPVAAYAQIKRSWNGDTNDID</sequence>
<dbReference type="InterPro" id="IPR047596">
    <property type="entry name" value="OMPdecase_bac"/>
</dbReference>
<dbReference type="GO" id="GO:0004590">
    <property type="term" value="F:orotidine-5'-phosphate decarboxylase activity"/>
    <property type="evidence" value="ECO:0007669"/>
    <property type="project" value="UniProtKB-UniRule"/>
</dbReference>
<dbReference type="CDD" id="cd04725">
    <property type="entry name" value="OMP_decarboxylase_like"/>
    <property type="match status" value="1"/>
</dbReference>
<evidence type="ECO:0000256" key="12">
    <source>
        <dbReference type="RuleBase" id="RU000512"/>
    </source>
</evidence>
<evidence type="ECO:0000256" key="6">
    <source>
        <dbReference type="ARBA" id="ARBA00023239"/>
    </source>
</evidence>
<dbReference type="PANTHER" id="PTHR32119:SF2">
    <property type="entry name" value="OROTIDINE 5'-PHOSPHATE DECARBOXYLASE"/>
    <property type="match status" value="1"/>
</dbReference>
<evidence type="ECO:0000256" key="9">
    <source>
        <dbReference type="HAMAP-Rule" id="MF_01200"/>
    </source>
</evidence>
<name>A0A0R1ZNX7_9LACO</name>
<dbReference type="AlphaFoldDB" id="A0A0R1ZNX7"/>
<dbReference type="GO" id="GO:0044205">
    <property type="term" value="P:'de novo' UMP biosynthetic process"/>
    <property type="evidence" value="ECO:0007669"/>
    <property type="project" value="UniProtKB-UniRule"/>
</dbReference>